<organism evidence="1 2">
    <name type="scientific">Racocetra persica</name>
    <dbReference type="NCBI Taxonomy" id="160502"/>
    <lineage>
        <taxon>Eukaryota</taxon>
        <taxon>Fungi</taxon>
        <taxon>Fungi incertae sedis</taxon>
        <taxon>Mucoromycota</taxon>
        <taxon>Glomeromycotina</taxon>
        <taxon>Glomeromycetes</taxon>
        <taxon>Diversisporales</taxon>
        <taxon>Gigasporaceae</taxon>
        <taxon>Racocetra</taxon>
    </lineage>
</organism>
<sequence length="167" mass="18495">YNAKLRSEYIKLNDENRQLKVKNSKLISQSACAEISLVKSKADNFAKSEEVKSLQSVINLLAPRYSNNNQSDLLVASSEKIDEPEGVNTFSTIIPNMFPEGLDISIQEQKNNSMNLKTVFSEPILPATSTNKISLGSTKEIGSQRDLVKPSEARRGHLVTRSNIEIG</sequence>
<keyword evidence="2" id="KW-1185">Reference proteome</keyword>
<name>A0ACA9Q9T4_9GLOM</name>
<evidence type="ECO:0000313" key="2">
    <source>
        <dbReference type="Proteomes" id="UP000789920"/>
    </source>
</evidence>
<accession>A0ACA9Q9T4</accession>
<protein>
    <submittedName>
        <fullName evidence="1">26432_t:CDS:1</fullName>
    </submittedName>
</protein>
<gene>
    <name evidence="1" type="ORF">RPERSI_LOCUS13221</name>
</gene>
<feature type="non-terminal residue" evidence="1">
    <location>
        <position position="167"/>
    </location>
</feature>
<dbReference type="Proteomes" id="UP000789920">
    <property type="component" value="Unassembled WGS sequence"/>
</dbReference>
<proteinExistence type="predicted"/>
<reference evidence="1" key="1">
    <citation type="submission" date="2021-06" db="EMBL/GenBank/DDBJ databases">
        <authorList>
            <person name="Kallberg Y."/>
            <person name="Tangrot J."/>
            <person name="Rosling A."/>
        </authorList>
    </citation>
    <scope>NUCLEOTIDE SEQUENCE</scope>
    <source>
        <strain evidence="1">MA461A</strain>
    </source>
</reference>
<comment type="caution">
    <text evidence="1">The sequence shown here is derived from an EMBL/GenBank/DDBJ whole genome shotgun (WGS) entry which is preliminary data.</text>
</comment>
<feature type="non-terminal residue" evidence="1">
    <location>
        <position position="1"/>
    </location>
</feature>
<dbReference type="EMBL" id="CAJVQC010029104">
    <property type="protein sequence ID" value="CAG8741721.1"/>
    <property type="molecule type" value="Genomic_DNA"/>
</dbReference>
<evidence type="ECO:0000313" key="1">
    <source>
        <dbReference type="EMBL" id="CAG8741721.1"/>
    </source>
</evidence>